<dbReference type="EMBL" id="ANMO01000015">
    <property type="protein sequence ID" value="EMB18952.1"/>
    <property type="molecule type" value="Genomic_DNA"/>
</dbReference>
<protein>
    <submittedName>
        <fullName evidence="1">Uncharacterized protein</fullName>
    </submittedName>
</protein>
<organism evidence="1 2">
    <name type="scientific">Rhodopirellula europaea 6C</name>
    <dbReference type="NCBI Taxonomy" id="1263867"/>
    <lineage>
        <taxon>Bacteria</taxon>
        <taxon>Pseudomonadati</taxon>
        <taxon>Planctomycetota</taxon>
        <taxon>Planctomycetia</taxon>
        <taxon>Pirellulales</taxon>
        <taxon>Pirellulaceae</taxon>
        <taxon>Rhodopirellula</taxon>
    </lineage>
</organism>
<evidence type="ECO:0000313" key="1">
    <source>
        <dbReference type="EMBL" id="EMB18952.1"/>
    </source>
</evidence>
<reference evidence="1" key="2">
    <citation type="journal article" date="2013" name="Mar. Genomics">
        <title>Expression of sulfatases in Rhodopirellula baltica and the diversity of sulfatases in the genus Rhodopirellula.</title>
        <authorList>
            <person name="Wegner C.E."/>
            <person name="Richter-Heitmann T."/>
            <person name="Klindworth A."/>
            <person name="Klockow C."/>
            <person name="Richter M."/>
            <person name="Achstetter T."/>
            <person name="Glockner F.O."/>
            <person name="Harder J."/>
        </authorList>
    </citation>
    <scope>NUCLEOTIDE SEQUENCE [LARGE SCALE GENOMIC DNA]</scope>
    <source>
        <strain evidence="1">6C</strain>
    </source>
</reference>
<dbReference type="PATRIC" id="fig|1263867.3.peg.315"/>
<evidence type="ECO:0000313" key="2">
    <source>
        <dbReference type="Proteomes" id="UP000011529"/>
    </source>
</evidence>
<dbReference type="Proteomes" id="UP000011529">
    <property type="component" value="Unassembled WGS sequence"/>
</dbReference>
<name>M2B232_9BACT</name>
<keyword evidence="2" id="KW-1185">Reference proteome</keyword>
<comment type="caution">
    <text evidence="1">The sequence shown here is derived from an EMBL/GenBank/DDBJ whole genome shotgun (WGS) entry which is preliminary data.</text>
</comment>
<dbReference type="AlphaFoldDB" id="M2B232"/>
<sequence>MSYFIFRLLGGRSDPSGSHRNAASEKVVKAASINERVLRIRSKVAESIRQSFSRFSSTRQMLPRV</sequence>
<accession>M2B232</accession>
<gene>
    <name evidence="1" type="ORF">RE6C_00292</name>
</gene>
<proteinExistence type="predicted"/>
<reference evidence="1" key="1">
    <citation type="submission" date="2012-11" db="EMBL/GenBank/DDBJ databases">
        <title>Permanent draft genomes of Rhodopirellula europaea strain SH398 and 6C.</title>
        <authorList>
            <person name="Richter M."/>
            <person name="Richter-Heitmann T."/>
            <person name="Frank C."/>
            <person name="Harder J."/>
            <person name="Glockner F.O."/>
        </authorList>
    </citation>
    <scope>NUCLEOTIDE SEQUENCE</scope>
    <source>
        <strain evidence="1">6C</strain>
    </source>
</reference>